<comment type="caution">
    <text evidence="2">The sequence shown here is derived from an EMBL/GenBank/DDBJ whole genome shotgun (WGS) entry which is preliminary data.</text>
</comment>
<dbReference type="SUPFAM" id="SSF47413">
    <property type="entry name" value="lambda repressor-like DNA-binding domains"/>
    <property type="match status" value="1"/>
</dbReference>
<evidence type="ECO:0000259" key="1">
    <source>
        <dbReference type="Pfam" id="PF13443"/>
    </source>
</evidence>
<proteinExistence type="predicted"/>
<dbReference type="Pfam" id="PF13443">
    <property type="entry name" value="HTH_26"/>
    <property type="match status" value="1"/>
</dbReference>
<dbReference type="Proteomes" id="UP000013126">
    <property type="component" value="Unassembled WGS sequence"/>
</dbReference>
<dbReference type="OrthoDB" id="2056588at2"/>
<name>R0AFE7_9FIRM</name>
<dbReference type="HOGENOM" id="CLU_066192_61_1_9"/>
<dbReference type="AlphaFoldDB" id="R0AFE7"/>
<gene>
    <name evidence="2" type="ORF">HMPREF1085_02269</name>
</gene>
<protein>
    <recommendedName>
        <fullName evidence="1">HTH cro/C1-type domain-containing protein</fullName>
    </recommendedName>
</protein>
<evidence type="ECO:0000313" key="3">
    <source>
        <dbReference type="Proteomes" id="UP000013126"/>
    </source>
</evidence>
<evidence type="ECO:0000313" key="2">
    <source>
        <dbReference type="EMBL" id="ENZ50786.1"/>
    </source>
</evidence>
<dbReference type="RefSeq" id="WP_002575513.1">
    <property type="nucleotide sequence ID" value="NZ_KB851182.1"/>
</dbReference>
<dbReference type="InterPro" id="IPR010982">
    <property type="entry name" value="Lambda_DNA-bd_dom_sf"/>
</dbReference>
<organism evidence="2 3">
    <name type="scientific">Enterocloster bolteae 90A9</name>
    <dbReference type="NCBI Taxonomy" id="997894"/>
    <lineage>
        <taxon>Bacteria</taxon>
        <taxon>Bacillati</taxon>
        <taxon>Bacillota</taxon>
        <taxon>Clostridia</taxon>
        <taxon>Lachnospirales</taxon>
        <taxon>Lachnospiraceae</taxon>
        <taxon>Enterocloster</taxon>
    </lineage>
</organism>
<sequence>MTLKANRRKLEIAMANACMDTKDLQESTGMPRPTVNCVITGRNVRPATIGKVAKALRVNVEDILEEEREDEQQR</sequence>
<accession>R0AFE7</accession>
<dbReference type="EMBL" id="AGYH01000005">
    <property type="protein sequence ID" value="ENZ50786.1"/>
    <property type="molecule type" value="Genomic_DNA"/>
</dbReference>
<reference evidence="2 3" key="1">
    <citation type="submission" date="2013-01" db="EMBL/GenBank/DDBJ databases">
        <title>The Genome Sequence of Clostridium bolteae 90A9.</title>
        <authorList>
            <consortium name="The Broad Institute Genome Sequencing Platform"/>
            <person name="Earl A."/>
            <person name="Ward D."/>
            <person name="Feldgarden M."/>
            <person name="Gevers D."/>
            <person name="Courvalin P."/>
            <person name="Lambert T."/>
            <person name="Walker B."/>
            <person name="Young S.K."/>
            <person name="Zeng Q."/>
            <person name="Gargeya S."/>
            <person name="Fitzgerald M."/>
            <person name="Haas B."/>
            <person name="Abouelleil A."/>
            <person name="Alvarado L."/>
            <person name="Arachchi H.M."/>
            <person name="Berlin A.M."/>
            <person name="Chapman S.B."/>
            <person name="Dewar J."/>
            <person name="Goldberg J."/>
            <person name="Griggs A."/>
            <person name="Gujja S."/>
            <person name="Hansen M."/>
            <person name="Howarth C."/>
            <person name="Imamovic A."/>
            <person name="Larimer J."/>
            <person name="McCowan C."/>
            <person name="Murphy C."/>
            <person name="Neiman D."/>
            <person name="Pearson M."/>
            <person name="Priest M."/>
            <person name="Roberts A."/>
            <person name="Saif S."/>
            <person name="Shea T."/>
            <person name="Sisk P."/>
            <person name="Sykes S."/>
            <person name="Wortman J."/>
            <person name="Nusbaum C."/>
            <person name="Birren B."/>
        </authorList>
    </citation>
    <scope>NUCLEOTIDE SEQUENCE [LARGE SCALE GENOMIC DNA]</scope>
    <source>
        <strain evidence="2 3">90A9</strain>
    </source>
</reference>
<dbReference type="InterPro" id="IPR001387">
    <property type="entry name" value="Cro/C1-type_HTH"/>
</dbReference>
<keyword evidence="3" id="KW-1185">Reference proteome</keyword>
<feature type="domain" description="HTH cro/C1-type" evidence="1">
    <location>
        <begin position="9"/>
        <end position="65"/>
    </location>
</feature>
<dbReference type="GO" id="GO:0003677">
    <property type="term" value="F:DNA binding"/>
    <property type="evidence" value="ECO:0007669"/>
    <property type="project" value="InterPro"/>
</dbReference>
<dbReference type="GeneID" id="23113369"/>
<dbReference type="Gene3D" id="1.10.260.40">
    <property type="entry name" value="lambda repressor-like DNA-binding domains"/>
    <property type="match status" value="1"/>
</dbReference>